<keyword evidence="3" id="KW-1185">Reference proteome</keyword>
<gene>
    <name evidence="2" type="ORF">KC19_12G152200</name>
</gene>
<feature type="chain" id="PRO_5035814044" evidence="1">
    <location>
        <begin position="36"/>
        <end position="286"/>
    </location>
</feature>
<dbReference type="EMBL" id="CM026433">
    <property type="protein sequence ID" value="KAG0555209.1"/>
    <property type="molecule type" value="Genomic_DNA"/>
</dbReference>
<sequence>MTRQETIPLLRLRSSSVTPLLCVMLLSLTALQEHAEGFASYKDTNTVASPCAPLQPIAVGDAITVAVALGGNRSMWYNNTDPTLKVLSPCSPNTAPQIPAGAQVTVFRPMVDQLSLFQIYNQSLTSVSTTFPAAASLIVYAGYNNVTDNETILSEPRTFSTPAGTVGGLLLVMEFELGVLQNLTWKDDECHDCGNNTALCLDHNCATATTTCANHNTTNPDLCFTRINVAFSGTDKNSLSFTSWMNVKSVTKYSLSALYFSADAALQKGIQSIIDEDNQVGTGGAV</sequence>
<dbReference type="Proteomes" id="UP000822688">
    <property type="component" value="Chromosome 12"/>
</dbReference>
<protein>
    <submittedName>
        <fullName evidence="2">Uncharacterized protein</fullName>
    </submittedName>
</protein>
<dbReference type="AlphaFoldDB" id="A0A8T0GB67"/>
<feature type="signal peptide" evidence="1">
    <location>
        <begin position="1"/>
        <end position="35"/>
    </location>
</feature>
<reference evidence="2" key="1">
    <citation type="submission" date="2020-06" db="EMBL/GenBank/DDBJ databases">
        <title>WGS assembly of Ceratodon purpureus strain R40.</title>
        <authorList>
            <person name="Carey S.B."/>
            <person name="Jenkins J."/>
            <person name="Shu S."/>
            <person name="Lovell J.T."/>
            <person name="Sreedasyam A."/>
            <person name="Maumus F."/>
            <person name="Tiley G.P."/>
            <person name="Fernandez-Pozo N."/>
            <person name="Barry K."/>
            <person name="Chen C."/>
            <person name="Wang M."/>
            <person name="Lipzen A."/>
            <person name="Daum C."/>
            <person name="Saski C.A."/>
            <person name="Payton A.C."/>
            <person name="Mcbreen J.C."/>
            <person name="Conrad R.E."/>
            <person name="Kollar L.M."/>
            <person name="Olsson S."/>
            <person name="Huttunen S."/>
            <person name="Landis J.B."/>
            <person name="Wickett N.J."/>
            <person name="Johnson M.G."/>
            <person name="Rensing S.A."/>
            <person name="Grimwood J."/>
            <person name="Schmutz J."/>
            <person name="Mcdaniel S.F."/>
        </authorList>
    </citation>
    <scope>NUCLEOTIDE SEQUENCE</scope>
    <source>
        <strain evidence="2">R40</strain>
    </source>
</reference>
<evidence type="ECO:0000313" key="3">
    <source>
        <dbReference type="Proteomes" id="UP000822688"/>
    </source>
</evidence>
<comment type="caution">
    <text evidence="2">The sequence shown here is derived from an EMBL/GenBank/DDBJ whole genome shotgun (WGS) entry which is preliminary data.</text>
</comment>
<proteinExistence type="predicted"/>
<accession>A0A8T0GB67</accession>
<organism evidence="2 3">
    <name type="scientific">Ceratodon purpureus</name>
    <name type="common">Fire moss</name>
    <name type="synonym">Dicranum purpureum</name>
    <dbReference type="NCBI Taxonomy" id="3225"/>
    <lineage>
        <taxon>Eukaryota</taxon>
        <taxon>Viridiplantae</taxon>
        <taxon>Streptophyta</taxon>
        <taxon>Embryophyta</taxon>
        <taxon>Bryophyta</taxon>
        <taxon>Bryophytina</taxon>
        <taxon>Bryopsida</taxon>
        <taxon>Dicranidae</taxon>
        <taxon>Pseudoditrichales</taxon>
        <taxon>Ditrichaceae</taxon>
        <taxon>Ceratodon</taxon>
    </lineage>
</organism>
<evidence type="ECO:0000313" key="2">
    <source>
        <dbReference type="EMBL" id="KAG0555209.1"/>
    </source>
</evidence>
<keyword evidence="1" id="KW-0732">Signal</keyword>
<evidence type="ECO:0000256" key="1">
    <source>
        <dbReference type="SAM" id="SignalP"/>
    </source>
</evidence>
<name>A0A8T0GB67_CERPU</name>